<evidence type="ECO:0000313" key="2">
    <source>
        <dbReference type="Proteomes" id="UP001152747"/>
    </source>
</evidence>
<organism evidence="1 2">
    <name type="scientific">Caenorhabditis angaria</name>
    <dbReference type="NCBI Taxonomy" id="860376"/>
    <lineage>
        <taxon>Eukaryota</taxon>
        <taxon>Metazoa</taxon>
        <taxon>Ecdysozoa</taxon>
        <taxon>Nematoda</taxon>
        <taxon>Chromadorea</taxon>
        <taxon>Rhabditida</taxon>
        <taxon>Rhabditina</taxon>
        <taxon>Rhabditomorpha</taxon>
        <taxon>Rhabditoidea</taxon>
        <taxon>Rhabditidae</taxon>
        <taxon>Peloderinae</taxon>
        <taxon>Caenorhabditis</taxon>
    </lineage>
</organism>
<protein>
    <submittedName>
        <fullName evidence="1">Uncharacterized protein</fullName>
    </submittedName>
</protein>
<evidence type="ECO:0000313" key="1">
    <source>
        <dbReference type="EMBL" id="CAI5439919.1"/>
    </source>
</evidence>
<dbReference type="EMBL" id="CANHGI010000001">
    <property type="protein sequence ID" value="CAI5439919.1"/>
    <property type="molecule type" value="Genomic_DNA"/>
</dbReference>
<dbReference type="Proteomes" id="UP001152747">
    <property type="component" value="Unassembled WGS sequence"/>
</dbReference>
<proteinExistence type="predicted"/>
<sequence length="89" mass="10711">MDLEENNPHESQRRQLELRLSQTYLSTNYRMYFKYCQLKKHFSKFRLNSSFPPDLHAHHSEQMRHVDLTILRIRSAISTLENHTIPIGD</sequence>
<gene>
    <name evidence="1" type="ORF">CAMP_LOCUS2556</name>
</gene>
<name>A0A9P1I7X4_9PELO</name>
<reference evidence="1" key="1">
    <citation type="submission" date="2022-11" db="EMBL/GenBank/DDBJ databases">
        <authorList>
            <person name="Kikuchi T."/>
        </authorList>
    </citation>
    <scope>NUCLEOTIDE SEQUENCE</scope>
    <source>
        <strain evidence="1">PS1010</strain>
    </source>
</reference>
<dbReference type="AlphaFoldDB" id="A0A9P1I7X4"/>
<accession>A0A9P1I7X4</accession>
<keyword evidence="2" id="KW-1185">Reference proteome</keyword>
<comment type="caution">
    <text evidence="1">The sequence shown here is derived from an EMBL/GenBank/DDBJ whole genome shotgun (WGS) entry which is preliminary data.</text>
</comment>